<dbReference type="PANTHER" id="PTHR26379:SF438">
    <property type="entry name" value="OS08G0128700 PROTEIN"/>
    <property type="match status" value="1"/>
</dbReference>
<dbReference type="Proteomes" id="UP000636709">
    <property type="component" value="Unassembled WGS sequence"/>
</dbReference>
<comment type="pathway">
    <text evidence="1">Protein modification; protein ubiquitination.</text>
</comment>
<dbReference type="GO" id="GO:0016567">
    <property type="term" value="P:protein ubiquitination"/>
    <property type="evidence" value="ECO:0007669"/>
    <property type="project" value="InterPro"/>
</dbReference>
<protein>
    <recommendedName>
        <fullName evidence="3">BTB domain-containing protein</fullName>
    </recommendedName>
</protein>
<evidence type="ECO:0000256" key="1">
    <source>
        <dbReference type="ARBA" id="ARBA00004906"/>
    </source>
</evidence>
<gene>
    <name evidence="4" type="ORF">HU200_056257</name>
</gene>
<dbReference type="Gene3D" id="3.30.710.10">
    <property type="entry name" value="Potassium Channel Kv1.1, Chain A"/>
    <property type="match status" value="1"/>
</dbReference>
<dbReference type="InterPro" id="IPR000210">
    <property type="entry name" value="BTB/POZ_dom"/>
</dbReference>
<proteinExistence type="inferred from homology"/>
<comment type="caution">
    <text evidence="4">The sequence shown here is derived from an EMBL/GenBank/DDBJ whole genome shotgun (WGS) entry which is preliminary data.</text>
</comment>
<sequence>MRSPVFKAELYGPMREGSAQLVTIEEMQPAVFKAMLHFIYTDSLPDTDPIRGDAEMIRNLLVAADRYAVDRLKLVCQSILCKNLHVKNVATTLDLAYQHDSKLLQDACLEFISSSNVIDAVVATQGYKNIKTTSPSTLVDAFEKMMTLHKT</sequence>
<evidence type="ECO:0000259" key="3">
    <source>
        <dbReference type="PROSITE" id="PS50097"/>
    </source>
</evidence>
<dbReference type="InterPro" id="IPR045005">
    <property type="entry name" value="BPM1-6"/>
</dbReference>
<organism evidence="4 5">
    <name type="scientific">Digitaria exilis</name>
    <dbReference type="NCBI Taxonomy" id="1010633"/>
    <lineage>
        <taxon>Eukaryota</taxon>
        <taxon>Viridiplantae</taxon>
        <taxon>Streptophyta</taxon>
        <taxon>Embryophyta</taxon>
        <taxon>Tracheophyta</taxon>
        <taxon>Spermatophyta</taxon>
        <taxon>Magnoliopsida</taxon>
        <taxon>Liliopsida</taxon>
        <taxon>Poales</taxon>
        <taxon>Poaceae</taxon>
        <taxon>PACMAD clade</taxon>
        <taxon>Panicoideae</taxon>
        <taxon>Panicodae</taxon>
        <taxon>Paniceae</taxon>
        <taxon>Anthephorinae</taxon>
        <taxon>Digitaria</taxon>
    </lineage>
</organism>
<comment type="similarity">
    <text evidence="2">Belongs to the Tdpoz family.</text>
</comment>
<dbReference type="InterPro" id="IPR056423">
    <property type="entry name" value="BACK_BPM_SPOP"/>
</dbReference>
<evidence type="ECO:0000256" key="2">
    <source>
        <dbReference type="ARBA" id="ARBA00010846"/>
    </source>
</evidence>
<dbReference type="SUPFAM" id="SSF54695">
    <property type="entry name" value="POZ domain"/>
    <property type="match status" value="1"/>
</dbReference>
<dbReference type="Gene3D" id="1.25.40.420">
    <property type="match status" value="1"/>
</dbReference>
<dbReference type="Pfam" id="PF24570">
    <property type="entry name" value="BACK_BPM_SPOP"/>
    <property type="match status" value="1"/>
</dbReference>
<feature type="domain" description="BTB" evidence="3">
    <location>
        <begin position="1"/>
        <end position="48"/>
    </location>
</feature>
<reference evidence="4" key="1">
    <citation type="submission" date="2020-07" db="EMBL/GenBank/DDBJ databases">
        <title>Genome sequence and genetic diversity analysis of an under-domesticated orphan crop, white fonio (Digitaria exilis).</title>
        <authorList>
            <person name="Bennetzen J.L."/>
            <person name="Chen S."/>
            <person name="Ma X."/>
            <person name="Wang X."/>
            <person name="Yssel A.E.J."/>
            <person name="Chaluvadi S.R."/>
            <person name="Johnson M."/>
            <person name="Gangashetty P."/>
            <person name="Hamidou F."/>
            <person name="Sanogo M.D."/>
            <person name="Zwaenepoel A."/>
            <person name="Wallace J."/>
            <person name="Van De Peer Y."/>
            <person name="Van Deynze A."/>
        </authorList>
    </citation>
    <scope>NUCLEOTIDE SEQUENCE</scope>
    <source>
        <tissue evidence="4">Leaves</tissue>
    </source>
</reference>
<dbReference type="OrthoDB" id="675142at2759"/>
<dbReference type="EMBL" id="JACEFO010002380">
    <property type="protein sequence ID" value="KAF8662655.1"/>
    <property type="molecule type" value="Genomic_DNA"/>
</dbReference>
<dbReference type="AlphaFoldDB" id="A0A835E2U6"/>
<dbReference type="InterPro" id="IPR011333">
    <property type="entry name" value="SKP1/BTB/POZ_sf"/>
</dbReference>
<evidence type="ECO:0000313" key="5">
    <source>
        <dbReference type="Proteomes" id="UP000636709"/>
    </source>
</evidence>
<dbReference type="PROSITE" id="PS50097">
    <property type="entry name" value="BTB"/>
    <property type="match status" value="1"/>
</dbReference>
<name>A0A835E2U6_9POAL</name>
<keyword evidence="5" id="KW-1185">Reference proteome</keyword>
<dbReference type="Pfam" id="PF00651">
    <property type="entry name" value="BTB"/>
    <property type="match status" value="1"/>
</dbReference>
<dbReference type="PANTHER" id="PTHR26379">
    <property type="entry name" value="BTB/POZ AND MATH DOMAIN-CONTAINING PROTEIN 1"/>
    <property type="match status" value="1"/>
</dbReference>
<accession>A0A835E2U6</accession>
<evidence type="ECO:0000313" key="4">
    <source>
        <dbReference type="EMBL" id="KAF8662655.1"/>
    </source>
</evidence>